<dbReference type="AlphaFoldDB" id="A0A9W9H2V4"/>
<protein>
    <submittedName>
        <fullName evidence="3">Uncharacterized protein</fullName>
    </submittedName>
</protein>
<dbReference type="EMBL" id="JAPQKL010000004">
    <property type="protein sequence ID" value="KAJ5135861.1"/>
    <property type="molecule type" value="Genomic_DNA"/>
</dbReference>
<sequence>MVQSTKTSWLSALAVALLAVSTVHAHPVRQMNEQMEGQAGKLDTRSPRLIPNTAEYLNDLFEDLGLKLPSSSTATPTSTPVATPTASFKPEQDEPENIQATPTTHIIYSSSTSYTPTYGSEEAGYTHTVKQETSHRPLKNIQLGHGWNEPNKPTADDADAIFDSVYTQLKHELSDVINSSDEVGLDRFIE</sequence>
<organism evidence="3 4">
    <name type="scientific">Penicillium bovifimosum</name>
    <dbReference type="NCBI Taxonomy" id="126998"/>
    <lineage>
        <taxon>Eukaryota</taxon>
        <taxon>Fungi</taxon>
        <taxon>Dikarya</taxon>
        <taxon>Ascomycota</taxon>
        <taxon>Pezizomycotina</taxon>
        <taxon>Eurotiomycetes</taxon>
        <taxon>Eurotiomycetidae</taxon>
        <taxon>Eurotiales</taxon>
        <taxon>Aspergillaceae</taxon>
        <taxon>Penicillium</taxon>
    </lineage>
</organism>
<evidence type="ECO:0000313" key="4">
    <source>
        <dbReference type="Proteomes" id="UP001149079"/>
    </source>
</evidence>
<dbReference type="Proteomes" id="UP001149079">
    <property type="component" value="Unassembled WGS sequence"/>
</dbReference>
<feature type="region of interest" description="Disordered" evidence="1">
    <location>
        <begin position="68"/>
        <end position="102"/>
    </location>
</feature>
<feature type="signal peptide" evidence="2">
    <location>
        <begin position="1"/>
        <end position="25"/>
    </location>
</feature>
<dbReference type="GeneID" id="81405053"/>
<evidence type="ECO:0000313" key="3">
    <source>
        <dbReference type="EMBL" id="KAJ5135861.1"/>
    </source>
</evidence>
<keyword evidence="2" id="KW-0732">Signal</keyword>
<comment type="caution">
    <text evidence="3">The sequence shown here is derived from an EMBL/GenBank/DDBJ whole genome shotgun (WGS) entry which is preliminary data.</text>
</comment>
<feature type="chain" id="PRO_5040819900" evidence="2">
    <location>
        <begin position="26"/>
        <end position="190"/>
    </location>
</feature>
<feature type="compositionally biased region" description="Low complexity" evidence="1">
    <location>
        <begin position="69"/>
        <end position="87"/>
    </location>
</feature>
<reference evidence="3" key="2">
    <citation type="journal article" date="2023" name="IMA Fungus">
        <title>Comparative genomic study of the Penicillium genus elucidates a diverse pangenome and 15 lateral gene transfer events.</title>
        <authorList>
            <person name="Petersen C."/>
            <person name="Sorensen T."/>
            <person name="Nielsen M.R."/>
            <person name="Sondergaard T.E."/>
            <person name="Sorensen J.L."/>
            <person name="Fitzpatrick D.A."/>
            <person name="Frisvad J.C."/>
            <person name="Nielsen K.L."/>
        </authorList>
    </citation>
    <scope>NUCLEOTIDE SEQUENCE</scope>
    <source>
        <strain evidence="3">IBT 22155</strain>
    </source>
</reference>
<gene>
    <name evidence="3" type="ORF">N7515_005139</name>
</gene>
<accession>A0A9W9H2V4</accession>
<dbReference type="RefSeq" id="XP_056522833.1">
    <property type="nucleotide sequence ID" value="XM_056665883.1"/>
</dbReference>
<keyword evidence="4" id="KW-1185">Reference proteome</keyword>
<proteinExistence type="predicted"/>
<name>A0A9W9H2V4_9EURO</name>
<evidence type="ECO:0000256" key="1">
    <source>
        <dbReference type="SAM" id="MobiDB-lite"/>
    </source>
</evidence>
<dbReference type="OrthoDB" id="4342229at2759"/>
<reference evidence="3" key="1">
    <citation type="submission" date="2022-11" db="EMBL/GenBank/DDBJ databases">
        <authorList>
            <person name="Petersen C."/>
        </authorList>
    </citation>
    <scope>NUCLEOTIDE SEQUENCE</scope>
    <source>
        <strain evidence="3">IBT 22155</strain>
    </source>
</reference>
<evidence type="ECO:0000256" key="2">
    <source>
        <dbReference type="SAM" id="SignalP"/>
    </source>
</evidence>